<keyword evidence="3" id="KW-0804">Transcription</keyword>
<evidence type="ECO:0000256" key="3">
    <source>
        <dbReference type="ARBA" id="ARBA00023163"/>
    </source>
</evidence>
<evidence type="ECO:0000256" key="2">
    <source>
        <dbReference type="ARBA" id="ARBA00023125"/>
    </source>
</evidence>
<keyword evidence="6" id="KW-1185">Reference proteome</keyword>
<accession>F6DMC5</accession>
<dbReference type="GO" id="GO:0003677">
    <property type="term" value="F:DNA binding"/>
    <property type="evidence" value="ECO:0007669"/>
    <property type="project" value="UniProtKB-KW"/>
</dbReference>
<sequence length="83" mass="9525">MPPINKKSYTKEEKQFLKNIGFKIQFFRKQRGLSQNELAEKADLSYTTISHLESTSVYGLSVIALYRIAKALDVDPSQLLVFK</sequence>
<dbReference type="eggNOG" id="COG3655">
    <property type="taxonomic scope" value="Bacteria"/>
</dbReference>
<dbReference type="CDD" id="cd00093">
    <property type="entry name" value="HTH_XRE"/>
    <property type="match status" value="1"/>
</dbReference>
<evidence type="ECO:0000313" key="6">
    <source>
        <dbReference type="Proteomes" id="UP000009234"/>
    </source>
</evidence>
<dbReference type="PANTHER" id="PTHR46797">
    <property type="entry name" value="HTH-TYPE TRANSCRIPTIONAL REGULATOR"/>
    <property type="match status" value="1"/>
</dbReference>
<dbReference type="Pfam" id="PF01381">
    <property type="entry name" value="HTH_3"/>
    <property type="match status" value="1"/>
</dbReference>
<dbReference type="EMBL" id="CP002780">
    <property type="protein sequence ID" value="AEG60592.1"/>
    <property type="molecule type" value="Genomic_DNA"/>
</dbReference>
<dbReference type="SUPFAM" id="SSF47413">
    <property type="entry name" value="lambda repressor-like DNA-binding domains"/>
    <property type="match status" value="1"/>
</dbReference>
<gene>
    <name evidence="5" type="ordered locus">Desru_2349</name>
</gene>
<dbReference type="Proteomes" id="UP000009234">
    <property type="component" value="Chromosome"/>
</dbReference>
<evidence type="ECO:0000313" key="5">
    <source>
        <dbReference type="EMBL" id="AEG60592.1"/>
    </source>
</evidence>
<feature type="domain" description="HTH cro/C1-type" evidence="4">
    <location>
        <begin position="24"/>
        <end position="79"/>
    </location>
</feature>
<dbReference type="SMART" id="SM00530">
    <property type="entry name" value="HTH_XRE"/>
    <property type="match status" value="1"/>
</dbReference>
<name>F6DMC5_DESRL</name>
<dbReference type="HOGENOM" id="CLU_066192_29_4_9"/>
<protein>
    <submittedName>
        <fullName evidence="5">Helix-turn-helix domain protein</fullName>
    </submittedName>
</protein>
<dbReference type="PROSITE" id="PS50943">
    <property type="entry name" value="HTH_CROC1"/>
    <property type="match status" value="1"/>
</dbReference>
<keyword evidence="1" id="KW-0805">Transcription regulation</keyword>
<dbReference type="KEGG" id="dru:Desru_2349"/>
<proteinExistence type="predicted"/>
<evidence type="ECO:0000259" key="4">
    <source>
        <dbReference type="PROSITE" id="PS50943"/>
    </source>
</evidence>
<organism evidence="5 6">
    <name type="scientific">Desulforamulus ruminis (strain ATCC 23193 / DSM 2154 / NCIMB 8452 / DL)</name>
    <name type="common">Desulfotomaculum ruminis</name>
    <dbReference type="NCBI Taxonomy" id="696281"/>
    <lineage>
        <taxon>Bacteria</taxon>
        <taxon>Bacillati</taxon>
        <taxon>Bacillota</taxon>
        <taxon>Clostridia</taxon>
        <taxon>Eubacteriales</taxon>
        <taxon>Peptococcaceae</taxon>
        <taxon>Desulforamulus</taxon>
    </lineage>
</organism>
<dbReference type="GO" id="GO:0005829">
    <property type="term" value="C:cytosol"/>
    <property type="evidence" value="ECO:0007669"/>
    <property type="project" value="TreeGrafter"/>
</dbReference>
<dbReference type="AlphaFoldDB" id="F6DMC5"/>
<dbReference type="PANTHER" id="PTHR46797:SF23">
    <property type="entry name" value="HTH-TYPE TRANSCRIPTIONAL REGULATOR SUTR"/>
    <property type="match status" value="1"/>
</dbReference>
<reference evidence="6" key="1">
    <citation type="submission" date="2011-05" db="EMBL/GenBank/DDBJ databases">
        <title>Complete sequence of Desulfotomaculum ruminis DSM 2154.</title>
        <authorList>
            <person name="Lucas S."/>
            <person name="Copeland A."/>
            <person name="Lapidus A."/>
            <person name="Cheng J.-F."/>
            <person name="Goodwin L."/>
            <person name="Pitluck S."/>
            <person name="Lu M."/>
            <person name="Detter J.C."/>
            <person name="Han C."/>
            <person name="Tapia R."/>
            <person name="Land M."/>
            <person name="Hauser L."/>
            <person name="Kyrpides N."/>
            <person name="Ivanova N."/>
            <person name="Mikhailova N."/>
            <person name="Pagani I."/>
            <person name="Stams A.J.M."/>
            <person name="Plugge C.M."/>
            <person name="Muyzer G."/>
            <person name="Kuever J."/>
            <person name="Parshina S.N."/>
            <person name="Ivanova A.E."/>
            <person name="Nazina T.N."/>
            <person name="Brambilla E."/>
            <person name="Spring S."/>
            <person name="Klenk H.-P."/>
            <person name="Woyke T."/>
        </authorList>
    </citation>
    <scope>NUCLEOTIDE SEQUENCE [LARGE SCALE GENOMIC DNA]</scope>
    <source>
        <strain evidence="6">ATCC 23193 / DSM 2154 / NCIB 8452 / DL</strain>
    </source>
</reference>
<dbReference type="InterPro" id="IPR050807">
    <property type="entry name" value="TransReg_Diox_bact_type"/>
</dbReference>
<dbReference type="RefSeq" id="WP_013842348.1">
    <property type="nucleotide sequence ID" value="NC_015589.1"/>
</dbReference>
<dbReference type="GO" id="GO:0003700">
    <property type="term" value="F:DNA-binding transcription factor activity"/>
    <property type="evidence" value="ECO:0007669"/>
    <property type="project" value="TreeGrafter"/>
</dbReference>
<reference evidence="5 6" key="2">
    <citation type="journal article" date="2012" name="Stand. Genomic Sci.">
        <title>Complete genome sequence of the sulfate-reducing firmicute Desulfotomaculum ruminis type strain (DL(T)).</title>
        <authorList>
            <person name="Spring S."/>
            <person name="Visser M."/>
            <person name="Lu M."/>
            <person name="Copeland A."/>
            <person name="Lapidus A."/>
            <person name="Lucas S."/>
            <person name="Cheng J.F."/>
            <person name="Han C."/>
            <person name="Tapia R."/>
            <person name="Goodwin L.A."/>
            <person name="Pitluck S."/>
            <person name="Ivanova N."/>
            <person name="Land M."/>
            <person name="Hauser L."/>
            <person name="Larimer F."/>
            <person name="Rohde M."/>
            <person name="Goker M."/>
            <person name="Detter J.C."/>
            <person name="Kyrpides N.C."/>
            <person name="Woyke T."/>
            <person name="Schaap P.J."/>
            <person name="Plugge C.M."/>
            <person name="Muyzer G."/>
            <person name="Kuever J."/>
            <person name="Pereira I.A."/>
            <person name="Parshina S.N."/>
            <person name="Bernier-Latmani R."/>
            <person name="Stams A.J."/>
            <person name="Klenk H.P."/>
        </authorList>
    </citation>
    <scope>NUCLEOTIDE SEQUENCE [LARGE SCALE GENOMIC DNA]</scope>
    <source>
        <strain evidence="6">ATCC 23193 / DSM 2154 / NCIB 8452 / DL</strain>
    </source>
</reference>
<evidence type="ECO:0000256" key="1">
    <source>
        <dbReference type="ARBA" id="ARBA00023015"/>
    </source>
</evidence>
<dbReference type="InterPro" id="IPR001387">
    <property type="entry name" value="Cro/C1-type_HTH"/>
</dbReference>
<dbReference type="OrthoDB" id="1629646at2"/>
<dbReference type="Gene3D" id="1.10.260.40">
    <property type="entry name" value="lambda repressor-like DNA-binding domains"/>
    <property type="match status" value="1"/>
</dbReference>
<keyword evidence="2" id="KW-0238">DNA-binding</keyword>
<dbReference type="InterPro" id="IPR010982">
    <property type="entry name" value="Lambda_DNA-bd_dom_sf"/>
</dbReference>